<feature type="domain" description="POTRA" evidence="10">
    <location>
        <begin position="267"/>
        <end position="346"/>
    </location>
</feature>
<feature type="domain" description="POTRA" evidence="10">
    <location>
        <begin position="25"/>
        <end position="92"/>
    </location>
</feature>
<evidence type="ECO:0000313" key="12">
    <source>
        <dbReference type="Proteomes" id="UP000027644"/>
    </source>
</evidence>
<evidence type="ECO:0000256" key="6">
    <source>
        <dbReference type="ARBA" id="ARBA00023136"/>
    </source>
</evidence>
<dbReference type="Pfam" id="PF01103">
    <property type="entry name" value="Omp85"/>
    <property type="match status" value="1"/>
</dbReference>
<dbReference type="PANTHER" id="PTHR12815:SF23">
    <property type="entry name" value="OUTER MEMBRANE PROTEIN ASSEMBLY FACTOR BAMA"/>
    <property type="match status" value="1"/>
</dbReference>
<dbReference type="PANTHER" id="PTHR12815">
    <property type="entry name" value="SORTING AND ASSEMBLY MACHINERY SAMM50 PROTEIN FAMILY MEMBER"/>
    <property type="match status" value="1"/>
</dbReference>
<organism evidence="11 12">
    <name type="scientific">Snodgrassella alvi SCGC AB-598-J21</name>
    <dbReference type="NCBI Taxonomy" id="1385367"/>
    <lineage>
        <taxon>Bacteria</taxon>
        <taxon>Pseudomonadati</taxon>
        <taxon>Pseudomonadota</taxon>
        <taxon>Betaproteobacteria</taxon>
        <taxon>Neisseriales</taxon>
        <taxon>Neisseriaceae</taxon>
        <taxon>Snodgrassella</taxon>
    </lineage>
</organism>
<keyword evidence="3 8" id="KW-0812">Transmembrane</keyword>
<dbReference type="PIRSF" id="PIRSF006076">
    <property type="entry name" value="OM_assembly_OMP85"/>
    <property type="match status" value="1"/>
</dbReference>
<evidence type="ECO:0000256" key="3">
    <source>
        <dbReference type="ARBA" id="ARBA00022692"/>
    </source>
</evidence>
<keyword evidence="4 8" id="KW-0732">Signal</keyword>
<dbReference type="Gene3D" id="3.10.20.310">
    <property type="entry name" value="membrane protein fhac"/>
    <property type="match status" value="5"/>
</dbReference>
<dbReference type="InterPro" id="IPR023707">
    <property type="entry name" value="OM_assembly_BamA"/>
</dbReference>
<dbReference type="GO" id="GO:0009279">
    <property type="term" value="C:cell outer membrane"/>
    <property type="evidence" value="ECO:0007669"/>
    <property type="project" value="UniProtKB-SubCell"/>
</dbReference>
<protein>
    <recommendedName>
        <fullName evidence="8 9">Outer membrane protein assembly factor BamA</fullName>
    </recommendedName>
</protein>
<comment type="similarity">
    <text evidence="8">Belongs to the BamA family.</text>
</comment>
<comment type="subcellular location">
    <subcellularLocation>
        <location evidence="8">Cell outer membrane</location>
    </subcellularLocation>
    <subcellularLocation>
        <location evidence="1">Membrane</location>
    </subcellularLocation>
</comment>
<evidence type="ECO:0000256" key="9">
    <source>
        <dbReference type="NCBIfam" id="TIGR03303"/>
    </source>
</evidence>
<evidence type="ECO:0000256" key="2">
    <source>
        <dbReference type="ARBA" id="ARBA00022452"/>
    </source>
</evidence>
<comment type="subunit">
    <text evidence="8">Part of the Bam complex.</text>
</comment>
<evidence type="ECO:0000256" key="1">
    <source>
        <dbReference type="ARBA" id="ARBA00004370"/>
    </source>
</evidence>
<dbReference type="Proteomes" id="UP000027644">
    <property type="component" value="Unassembled WGS sequence"/>
</dbReference>
<comment type="caution">
    <text evidence="11">The sequence shown here is derived from an EMBL/GenBank/DDBJ whole genome shotgun (WGS) entry which is preliminary data.</text>
</comment>
<evidence type="ECO:0000256" key="4">
    <source>
        <dbReference type="ARBA" id="ARBA00022729"/>
    </source>
</evidence>
<keyword evidence="5 8" id="KW-0677">Repeat</keyword>
<evidence type="ECO:0000256" key="7">
    <source>
        <dbReference type="ARBA" id="ARBA00023237"/>
    </source>
</evidence>
<keyword evidence="2 8" id="KW-1134">Transmembrane beta strand</keyword>
<name>A0A074V7Q4_9NEIS</name>
<feature type="signal peptide" evidence="8">
    <location>
        <begin position="1"/>
        <end position="21"/>
    </location>
</feature>
<feature type="chain" id="PRO_5008981471" description="Outer membrane protein assembly factor BamA" evidence="8">
    <location>
        <begin position="22"/>
        <end position="791"/>
    </location>
</feature>
<gene>
    <name evidence="8" type="primary">bamA</name>
    <name evidence="11" type="ORF">SASC598J21_010010</name>
</gene>
<feature type="domain" description="POTRA" evidence="10">
    <location>
        <begin position="349"/>
        <end position="423"/>
    </location>
</feature>
<dbReference type="AlphaFoldDB" id="A0A074V7Q4"/>
<comment type="function">
    <text evidence="8">Part of the outer membrane protein assembly complex, which is involved in assembly and insertion of beta-barrel proteins into the outer membrane.</text>
</comment>
<evidence type="ECO:0000259" key="10">
    <source>
        <dbReference type="PROSITE" id="PS51779"/>
    </source>
</evidence>
<dbReference type="InterPro" id="IPR034746">
    <property type="entry name" value="POTRA"/>
</dbReference>
<proteinExistence type="inferred from homology"/>
<dbReference type="EMBL" id="AVQL01000431">
    <property type="protein sequence ID" value="KEQ01226.1"/>
    <property type="molecule type" value="Genomic_DNA"/>
</dbReference>
<dbReference type="InterPro" id="IPR000184">
    <property type="entry name" value="Bac_surfAg_D15"/>
</dbReference>
<dbReference type="Gene3D" id="2.40.160.50">
    <property type="entry name" value="membrane protein fhac: a member of the omp85/tpsb transporter family"/>
    <property type="match status" value="1"/>
</dbReference>
<dbReference type="Pfam" id="PF07244">
    <property type="entry name" value="POTRA"/>
    <property type="match status" value="5"/>
</dbReference>
<feature type="domain" description="POTRA" evidence="10">
    <location>
        <begin position="176"/>
        <end position="264"/>
    </location>
</feature>
<evidence type="ECO:0000256" key="5">
    <source>
        <dbReference type="ARBA" id="ARBA00022737"/>
    </source>
</evidence>
<keyword evidence="6 8" id="KW-0472">Membrane</keyword>
<evidence type="ECO:0000256" key="8">
    <source>
        <dbReference type="HAMAP-Rule" id="MF_01430"/>
    </source>
</evidence>
<dbReference type="HAMAP" id="MF_01430">
    <property type="entry name" value="OM_assembly_BamA"/>
    <property type="match status" value="1"/>
</dbReference>
<evidence type="ECO:0000313" key="11">
    <source>
        <dbReference type="EMBL" id="KEQ01226.1"/>
    </source>
</evidence>
<dbReference type="NCBIfam" id="TIGR03303">
    <property type="entry name" value="OM_YaeT"/>
    <property type="match status" value="1"/>
</dbReference>
<dbReference type="PROSITE" id="PS51779">
    <property type="entry name" value="POTRA"/>
    <property type="match status" value="4"/>
</dbReference>
<dbReference type="InterPro" id="IPR039910">
    <property type="entry name" value="D15-like"/>
</dbReference>
<sequence precursor="true">MKLKQITVSLMALGLSSLALAVEPFTIKDIRVEGLQRTAPTTVFSYLPVKIGDTFTDTEGEEIIKKLYATGFFDDVRVETMGNQVLLTVVERPIISSFDVTGGKSINNNDIKKNLSGFGLGQSRVFNPAILEQAIVGLQDAYRQRGKNAVKITPKVTRLERNRVALELKIDEGATTTIKSINFSGNKHYSAHTLRKQMSLSQKSWTSWLTRDDRYSDTQLQQDLDKINNYYQDHGYLNFRIADVKVNSSEDKTAQMINITVNEGERYRWGNVTVGGDTREVPAESLQQLVKIKQGRWYNRSQMINIIRAIQDKMGSSGYAFCQVDVRPVPNENTHVVDFVLNVVPDRKVYVNQINITGNNKTRDEVLRRELRQMERAPYDVSKINRSKERVQQLGYFDNAQVDVKPVAGTPDQVDLDMSVKERSTGSINVGAGWAQDDGLLLSAGIAQDNLFGTGKSASLQLSRSKVNQVAALSFTDPYFTPDGVSLGYNLYYRGYNPSKSDSNSMDYKTTTIGAAMTMGVPITEYDRVNFSLGAEHLAVNLYGEYAPQRYAEFVQKYGKDNWILKGTVGWGRNTTDSSLWPTRGYIMNANINSGLPGGDLQYYSISHDQRWYFPINKNFTLMLYGQLGYADGYGKTKDLPFMYAFNGGGLGSVRGYESGTLGPKYFNRYSDGSYSSDSSSYGGNYIATATAELLFPFPGIKDQHTVRLSMFADAGSVWDNKTYNYYDEKNPYGGSKTHKSSIGNEVRYSAGLAVTWLSPMGPLKFSYAYPIHKKSEDQIQRFQFQLGTTF</sequence>
<reference evidence="11 12" key="1">
    <citation type="journal article" date="2014" name="PLoS Genet.">
        <title>Hidden diversity in honey bee gut symbionts detected by single-cell genomics.</title>
        <authorList>
            <person name="Engel P."/>
            <person name="Stepanauskas R."/>
            <person name="Moran N."/>
        </authorList>
    </citation>
    <scope>NUCLEOTIDE SEQUENCE [LARGE SCALE GENOMIC DNA]</scope>
    <source>
        <strain evidence="11 12">SCGC AB-598-J21</strain>
    </source>
</reference>
<dbReference type="InterPro" id="IPR010827">
    <property type="entry name" value="BamA/TamA_POTRA"/>
</dbReference>
<dbReference type="GO" id="GO:0043165">
    <property type="term" value="P:Gram-negative-bacterium-type cell outer membrane assembly"/>
    <property type="evidence" value="ECO:0007669"/>
    <property type="project" value="UniProtKB-UniRule"/>
</dbReference>
<dbReference type="GO" id="GO:0051205">
    <property type="term" value="P:protein insertion into membrane"/>
    <property type="evidence" value="ECO:0007669"/>
    <property type="project" value="UniProtKB-UniRule"/>
</dbReference>
<keyword evidence="7 8" id="KW-0998">Cell outer membrane</keyword>
<accession>A0A074V7Q4</accession>